<dbReference type="CDD" id="cd02968">
    <property type="entry name" value="SCO"/>
    <property type="match status" value="1"/>
</dbReference>
<evidence type="ECO:0000256" key="2">
    <source>
        <dbReference type="SAM" id="Phobius"/>
    </source>
</evidence>
<keyword evidence="2" id="KW-0812">Transmembrane</keyword>
<dbReference type="OrthoDB" id="270009at2759"/>
<accession>A0A8J6D6D0</accession>
<sequence length="359" mass="40905">MPIYRFIFFSAKHRFAHASNLLPRSHSNFFLFLSSFMMLEYKWVFIFDIVLMFIWICRFGSSKRIQSCGYTKSAKNNYYKRPTSHPVVNVETQASRSSGAYFIPPILLGFGGLLAFLHYNDERRAVKIGTCLSSIVVIDQEMGTRLFGYVQTPHFLFFHKGLSINMTSPIFNMLLCLCSAGKDSYTSSDTAAAPIIGGPFTLVNSENQIVNEQDFLGNWVLLYFGYTSSPDIGPDQVRIMAKVIDTLESKENLKVLPVFVTIDPQRDTPAQLRAYLKEFDPRIVGLGGPVSAVRQMAQEYRVYFKKVEEEGDDYLVESSHSMYLIDPKMKVVRCFGVEYNAEQLSKEILKELKKHQANA</sequence>
<reference evidence="3 4" key="1">
    <citation type="journal article" date="2021" name="bioRxiv">
        <title>The Gossypium anomalum genome as a resource for cotton improvement and evolutionary analysis of hybrid incompatibility.</title>
        <authorList>
            <person name="Grover C.E."/>
            <person name="Yuan D."/>
            <person name="Arick M.A."/>
            <person name="Miller E.R."/>
            <person name="Hu G."/>
            <person name="Peterson D.G."/>
            <person name="Wendel J.F."/>
            <person name="Udall J.A."/>
        </authorList>
    </citation>
    <scope>NUCLEOTIDE SEQUENCE [LARGE SCALE GENOMIC DNA]</scope>
    <source>
        <strain evidence="3">JFW-Udall</strain>
        <tissue evidence="3">Leaf</tissue>
    </source>
</reference>
<keyword evidence="4" id="KW-1185">Reference proteome</keyword>
<dbReference type="FunFam" id="3.40.30.10:FF:000013">
    <property type="entry name" value="Blast:Protein SCO1 homolog, mitochondrial"/>
    <property type="match status" value="1"/>
</dbReference>
<dbReference type="PANTHER" id="PTHR12151">
    <property type="entry name" value="ELECTRON TRANSPORT PROTIN SCO1/SENC FAMILY MEMBER"/>
    <property type="match status" value="1"/>
</dbReference>
<keyword evidence="2" id="KW-0472">Membrane</keyword>
<dbReference type="AlphaFoldDB" id="A0A8J6D6D0"/>
<evidence type="ECO:0000313" key="4">
    <source>
        <dbReference type="Proteomes" id="UP000701853"/>
    </source>
</evidence>
<name>A0A8J6D6D0_9ROSI</name>
<feature type="transmembrane region" description="Helical" evidence="2">
    <location>
        <begin position="29"/>
        <end position="56"/>
    </location>
</feature>
<dbReference type="Proteomes" id="UP000701853">
    <property type="component" value="Chromosome 4"/>
</dbReference>
<dbReference type="Pfam" id="PF02630">
    <property type="entry name" value="SCO1-SenC"/>
    <property type="match status" value="1"/>
</dbReference>
<dbReference type="Gene3D" id="3.40.30.10">
    <property type="entry name" value="Glutaredoxin"/>
    <property type="match status" value="1"/>
</dbReference>
<protein>
    <recommendedName>
        <fullName evidence="5">Thioredoxin domain-containing protein</fullName>
    </recommendedName>
</protein>
<evidence type="ECO:0000313" key="3">
    <source>
        <dbReference type="EMBL" id="KAG8497364.1"/>
    </source>
</evidence>
<evidence type="ECO:0000256" key="1">
    <source>
        <dbReference type="ARBA" id="ARBA00010996"/>
    </source>
</evidence>
<dbReference type="GO" id="GO:0033617">
    <property type="term" value="P:mitochondrial respiratory chain complex IV assembly"/>
    <property type="evidence" value="ECO:0007669"/>
    <property type="project" value="TreeGrafter"/>
</dbReference>
<dbReference type="GO" id="GO:0005739">
    <property type="term" value="C:mitochondrion"/>
    <property type="evidence" value="ECO:0007669"/>
    <property type="project" value="GOC"/>
</dbReference>
<comment type="caution">
    <text evidence="3">The sequence shown here is derived from an EMBL/GenBank/DDBJ whole genome shotgun (WGS) entry which is preliminary data.</text>
</comment>
<organism evidence="3 4">
    <name type="scientific">Gossypium anomalum</name>
    <dbReference type="NCBI Taxonomy" id="47600"/>
    <lineage>
        <taxon>Eukaryota</taxon>
        <taxon>Viridiplantae</taxon>
        <taxon>Streptophyta</taxon>
        <taxon>Embryophyta</taxon>
        <taxon>Tracheophyta</taxon>
        <taxon>Spermatophyta</taxon>
        <taxon>Magnoliopsida</taxon>
        <taxon>eudicotyledons</taxon>
        <taxon>Gunneridae</taxon>
        <taxon>Pentapetalae</taxon>
        <taxon>rosids</taxon>
        <taxon>malvids</taxon>
        <taxon>Malvales</taxon>
        <taxon>Malvaceae</taxon>
        <taxon>Malvoideae</taxon>
        <taxon>Gossypium</taxon>
    </lineage>
</organism>
<feature type="transmembrane region" description="Helical" evidence="2">
    <location>
        <begin position="100"/>
        <end position="119"/>
    </location>
</feature>
<dbReference type="SUPFAM" id="SSF52833">
    <property type="entry name" value="Thioredoxin-like"/>
    <property type="match status" value="1"/>
</dbReference>
<keyword evidence="2" id="KW-1133">Transmembrane helix</keyword>
<dbReference type="EMBL" id="JAHUZN010000004">
    <property type="protein sequence ID" value="KAG8497364.1"/>
    <property type="molecule type" value="Genomic_DNA"/>
</dbReference>
<dbReference type="InterPro" id="IPR036249">
    <property type="entry name" value="Thioredoxin-like_sf"/>
</dbReference>
<evidence type="ECO:0008006" key="5">
    <source>
        <dbReference type="Google" id="ProtNLM"/>
    </source>
</evidence>
<gene>
    <name evidence="3" type="ORF">CXB51_008596</name>
</gene>
<comment type="similarity">
    <text evidence="1">Belongs to the SCO1/2 family.</text>
</comment>
<proteinExistence type="inferred from homology"/>
<dbReference type="InterPro" id="IPR003782">
    <property type="entry name" value="SCO1/SenC"/>
</dbReference>
<dbReference type="PANTHER" id="PTHR12151:SF1">
    <property type="entry name" value="PROTEIN SCO1 HOMOLOG 2, MITOCHONDRIAL"/>
    <property type="match status" value="1"/>
</dbReference>